<dbReference type="OrthoDB" id="9800780at2"/>
<comment type="similarity">
    <text evidence="2">Belongs to the 5'-nucleotidase family.</text>
</comment>
<dbReference type="InterPro" id="IPR004843">
    <property type="entry name" value="Calcineurin-like_PHP"/>
</dbReference>
<evidence type="ECO:0000313" key="6">
    <source>
        <dbReference type="Proteomes" id="UP000240042"/>
    </source>
</evidence>
<dbReference type="Gene3D" id="3.60.21.10">
    <property type="match status" value="1"/>
</dbReference>
<protein>
    <submittedName>
        <fullName evidence="5">2',3'-cyclic-nucleotide 2'-phosphodiesterase/5'-or 3'-nucleotidase, 5'-nucleotidase family</fullName>
    </submittedName>
</protein>
<dbReference type="STRING" id="34097.SAMN02745150_01469"/>
<dbReference type="GO" id="GO:0000166">
    <property type="term" value="F:nucleotide binding"/>
    <property type="evidence" value="ECO:0007669"/>
    <property type="project" value="UniProtKB-KW"/>
</dbReference>
<dbReference type="Pfam" id="PF02872">
    <property type="entry name" value="5_nucleotid_C"/>
    <property type="match status" value="1"/>
</dbReference>
<keyword evidence="2" id="KW-0547">Nucleotide-binding</keyword>
<gene>
    <name evidence="5" type="ORF">SAMN02745150_01469</name>
</gene>
<evidence type="ECO:0000259" key="4">
    <source>
        <dbReference type="Pfam" id="PF02872"/>
    </source>
</evidence>
<evidence type="ECO:0000256" key="1">
    <source>
        <dbReference type="ARBA" id="ARBA00022729"/>
    </source>
</evidence>
<dbReference type="SUPFAM" id="SSF56300">
    <property type="entry name" value="Metallo-dependent phosphatases"/>
    <property type="match status" value="1"/>
</dbReference>
<dbReference type="Gene3D" id="3.90.780.10">
    <property type="entry name" value="5'-Nucleotidase, C-terminal domain"/>
    <property type="match status" value="1"/>
</dbReference>
<dbReference type="PANTHER" id="PTHR11575">
    <property type="entry name" value="5'-NUCLEOTIDASE-RELATED"/>
    <property type="match status" value="1"/>
</dbReference>
<evidence type="ECO:0000313" key="5">
    <source>
        <dbReference type="EMBL" id="SFB97142.1"/>
    </source>
</evidence>
<dbReference type="EMBL" id="FOKY01000032">
    <property type="protein sequence ID" value="SFB97142.1"/>
    <property type="molecule type" value="Genomic_DNA"/>
</dbReference>
<keyword evidence="1" id="KW-0732">Signal</keyword>
<dbReference type="InterPro" id="IPR036907">
    <property type="entry name" value="5'-Nucleotdase_C_sf"/>
</dbReference>
<dbReference type="Proteomes" id="UP000240042">
    <property type="component" value="Unassembled WGS sequence"/>
</dbReference>
<dbReference type="PANTHER" id="PTHR11575:SF24">
    <property type="entry name" value="5'-NUCLEOTIDASE"/>
    <property type="match status" value="1"/>
</dbReference>
<dbReference type="InterPro" id="IPR029052">
    <property type="entry name" value="Metallo-depent_PP-like"/>
</dbReference>
<dbReference type="AlphaFoldDB" id="A0A1I1FDV0"/>
<accession>A0A1I1FDV0</accession>
<dbReference type="GO" id="GO:0009166">
    <property type="term" value="P:nucleotide catabolic process"/>
    <property type="evidence" value="ECO:0007669"/>
    <property type="project" value="InterPro"/>
</dbReference>
<dbReference type="GO" id="GO:0016787">
    <property type="term" value="F:hydrolase activity"/>
    <property type="evidence" value="ECO:0007669"/>
    <property type="project" value="UniProtKB-KW"/>
</dbReference>
<dbReference type="GO" id="GO:0030288">
    <property type="term" value="C:outer membrane-bounded periplasmic space"/>
    <property type="evidence" value="ECO:0007669"/>
    <property type="project" value="TreeGrafter"/>
</dbReference>
<dbReference type="RefSeq" id="WP_092320168.1">
    <property type="nucleotide sequence ID" value="NZ_FOKY01000032.1"/>
</dbReference>
<dbReference type="Pfam" id="PF00149">
    <property type="entry name" value="Metallophos"/>
    <property type="match status" value="1"/>
</dbReference>
<dbReference type="PRINTS" id="PR01607">
    <property type="entry name" value="APYRASEFAMLY"/>
</dbReference>
<reference evidence="6" key="1">
    <citation type="submission" date="2016-10" db="EMBL/GenBank/DDBJ databases">
        <authorList>
            <person name="Varghese N."/>
            <person name="Submissions S."/>
        </authorList>
    </citation>
    <scope>NUCLEOTIDE SEQUENCE [LARGE SCALE GENOMIC DNA]</scope>
    <source>
        <strain evidence="6">ATCC 43811</strain>
    </source>
</reference>
<organism evidence="5 6">
    <name type="scientific">Brevinema andersonii</name>
    <dbReference type="NCBI Taxonomy" id="34097"/>
    <lineage>
        <taxon>Bacteria</taxon>
        <taxon>Pseudomonadati</taxon>
        <taxon>Spirochaetota</taxon>
        <taxon>Spirochaetia</taxon>
        <taxon>Brevinematales</taxon>
        <taxon>Brevinemataceae</taxon>
        <taxon>Brevinema</taxon>
    </lineage>
</organism>
<keyword evidence="2" id="KW-0378">Hydrolase</keyword>
<evidence type="ECO:0000256" key="2">
    <source>
        <dbReference type="RuleBase" id="RU362119"/>
    </source>
</evidence>
<dbReference type="InterPro" id="IPR008334">
    <property type="entry name" value="5'-Nucleotdase_C"/>
</dbReference>
<evidence type="ECO:0000259" key="3">
    <source>
        <dbReference type="Pfam" id="PF00149"/>
    </source>
</evidence>
<proteinExistence type="inferred from homology"/>
<feature type="domain" description="5'-Nucleotidase C-terminal" evidence="4">
    <location>
        <begin position="309"/>
        <end position="459"/>
    </location>
</feature>
<keyword evidence="6" id="KW-1185">Reference proteome</keyword>
<name>A0A1I1FDV0_BREAD</name>
<dbReference type="SUPFAM" id="SSF55816">
    <property type="entry name" value="5'-nucleotidase (syn. UDP-sugar hydrolase), C-terminal domain"/>
    <property type="match status" value="1"/>
</dbReference>
<sequence>MKKLTFIFLILVSCGEKKFQLSLIHINDTHAKHLPYIRTNKNTKEVHTNGGKAQLSSLIKKLRKKQPNVLVLHGGDAVTGSVYSLVYKGEESSDLMNMIGFDAAVPGNHEFDFGLDQAYKMLAMRNFPTVSANVFETDTGLPVTHPYFTTNISGREIAVIGILTKDEVYSEKNGTPGYITIEDEIESIKNLLDTDKELAKKDHLILLSHSGYEKDVEIAEAFPDRFDVIVGGHSHTPLEQPVKVGKTLIVQTDSNIKNLGKLDLTYFNNQLISYQYEFIPVKNIETDKEIVKYLENKQALVDEEMGEIIGTINGDLTDENIRLGSTQLGNYIADSLLEIYADQNADMILVNSGSVRAPLLQGNLTIGTLFEFHPFDNTAVYFEVTGADLQKIIEVSATSNYGKGGFLQLSKGTFVTVNPDKTIKEIIVKNQPLNPEKVYNIIINDWLYGGGDGYTMIAEKSKNVRLIGSDFRDMLIQKIKKDQNIDVKELDKKPRWNFL</sequence>
<feature type="domain" description="Calcineurin-like phosphoesterase" evidence="3">
    <location>
        <begin position="23"/>
        <end position="237"/>
    </location>
</feature>
<dbReference type="CDD" id="cd00845">
    <property type="entry name" value="MPP_UshA_N_like"/>
    <property type="match status" value="1"/>
</dbReference>
<dbReference type="InterPro" id="IPR006179">
    <property type="entry name" value="5_nucleotidase/apyrase"/>
</dbReference>